<gene>
    <name evidence="10" type="ORF">HG535_0F04530</name>
</gene>
<dbReference type="Gene3D" id="3.30.930.10">
    <property type="entry name" value="Bira Bifunctional Protein, Domain 2"/>
    <property type="match status" value="1"/>
</dbReference>
<dbReference type="UniPathway" id="UPA00538">
    <property type="reaction ID" value="UER00592"/>
</dbReference>
<dbReference type="GO" id="GO:0009249">
    <property type="term" value="P:protein lipoylation"/>
    <property type="evidence" value="ECO:0007669"/>
    <property type="project" value="InterPro"/>
</dbReference>
<dbReference type="KEGG" id="zmk:HG535_0F04530"/>
<dbReference type="InterPro" id="IPR020605">
    <property type="entry name" value="Octanoyltransferase_CS"/>
</dbReference>
<keyword evidence="4 5" id="KW-0012">Acyltransferase</keyword>
<evidence type="ECO:0000259" key="9">
    <source>
        <dbReference type="PROSITE" id="PS51733"/>
    </source>
</evidence>
<keyword evidence="3 5" id="KW-0808">Transferase</keyword>
<feature type="binding site" evidence="7">
    <location>
        <begin position="234"/>
        <end position="236"/>
    </location>
    <ligand>
        <name>substrate</name>
    </ligand>
</feature>
<comment type="function">
    <text evidence="5">Catalyzes the transfer of endogenously produced octanoic acid from octanoyl-acyl-carrier-protein onto the lipoyl domains of lipoate-dependent enzymes. Lipoyl-ACP can also act as a substrate although octanoyl-ACP is likely to be the physiological substrate.</text>
</comment>
<dbReference type="EC" id="2.3.1.181" evidence="5"/>
<sequence length="317" mass="35565">MYVKVTSPLARFARYLSTKTCSLQAKTRPIEESANIIRHLQFTNQLPFEKGLLIQEKFVKAELELKELHSKIRRKLERLHQSADNTTTINEHEKKIIDRILAMKPNPIVMTFEFEPAYSGGKRIKKTITPEEIKKYESFVPLAQKENKKPKFVQVERGGQVTFHGPGQMVAYIVLDLKSFSDFPAKCLVSSIETATITTLKNTKTNGGTSLLNLQSETTENTGVWTLDHKKIASVGVHVRRSITSHGVAINVCSDLSYMNNFVMCGLPSSEATSIKEQLPDCNVGVQDISVSFVNEFAKTLGISTVERMQLSDLDVE</sequence>
<dbReference type="Pfam" id="PF21948">
    <property type="entry name" value="LplA-B_cat"/>
    <property type="match status" value="1"/>
</dbReference>
<evidence type="ECO:0000256" key="3">
    <source>
        <dbReference type="ARBA" id="ARBA00022679"/>
    </source>
</evidence>
<evidence type="ECO:0000313" key="10">
    <source>
        <dbReference type="EMBL" id="QLG73941.1"/>
    </source>
</evidence>
<evidence type="ECO:0000256" key="5">
    <source>
        <dbReference type="PIRNR" id="PIRNR016262"/>
    </source>
</evidence>
<dbReference type="NCBIfam" id="TIGR00214">
    <property type="entry name" value="lipB"/>
    <property type="match status" value="1"/>
</dbReference>
<dbReference type="GO" id="GO:0033819">
    <property type="term" value="F:lipoyl(octanoyl) transferase activity"/>
    <property type="evidence" value="ECO:0007669"/>
    <property type="project" value="UniProtKB-EC"/>
</dbReference>
<dbReference type="AlphaFoldDB" id="A0A7H9B5G5"/>
<evidence type="ECO:0000256" key="2">
    <source>
        <dbReference type="ARBA" id="ARBA00007907"/>
    </source>
</evidence>
<reference evidence="10 11" key="1">
    <citation type="submission" date="2020-07" db="EMBL/GenBank/DDBJ databases">
        <title>The yeast mating-type switching endonuclease HO is a domesticated member of an unorthodox homing genetic element family.</title>
        <authorList>
            <person name="Coughlan A.Y."/>
            <person name="Lombardi L."/>
            <person name="Braun-Galleani S."/>
            <person name="Martos A.R."/>
            <person name="Galeote V."/>
            <person name="Bigey F."/>
            <person name="Dequin S."/>
            <person name="Byrne K.P."/>
            <person name="Wolfe K.H."/>
        </authorList>
    </citation>
    <scope>NUCLEOTIDE SEQUENCE [LARGE SCALE GENOMIC DNA]</scope>
    <source>
        <strain evidence="10 11">NRRL Y-6702</strain>
    </source>
</reference>
<dbReference type="PROSITE" id="PS51733">
    <property type="entry name" value="BPL_LPL_CATALYTIC"/>
    <property type="match status" value="1"/>
</dbReference>
<feature type="domain" description="BPL/LPL catalytic" evidence="9">
    <location>
        <begin position="103"/>
        <end position="305"/>
    </location>
</feature>
<dbReference type="SUPFAM" id="SSF55681">
    <property type="entry name" value="Class II aaRS and biotin synthetases"/>
    <property type="match status" value="1"/>
</dbReference>
<evidence type="ECO:0000313" key="11">
    <source>
        <dbReference type="Proteomes" id="UP000509704"/>
    </source>
</evidence>
<organism evidence="10 11">
    <name type="scientific">Zygotorulaspora mrakii</name>
    <name type="common">Zygosaccharomyces mrakii</name>
    <dbReference type="NCBI Taxonomy" id="42260"/>
    <lineage>
        <taxon>Eukaryota</taxon>
        <taxon>Fungi</taxon>
        <taxon>Dikarya</taxon>
        <taxon>Ascomycota</taxon>
        <taxon>Saccharomycotina</taxon>
        <taxon>Saccharomycetes</taxon>
        <taxon>Saccharomycetales</taxon>
        <taxon>Saccharomycetaceae</taxon>
        <taxon>Zygotorulaspora</taxon>
    </lineage>
</organism>
<evidence type="ECO:0000256" key="4">
    <source>
        <dbReference type="ARBA" id="ARBA00023315"/>
    </source>
</evidence>
<protein>
    <recommendedName>
        <fullName evidence="5">Octanoyltransferase</fullName>
        <ecNumber evidence="5">2.3.1.181</ecNumber>
    </recommendedName>
</protein>
<comment type="catalytic activity">
    <reaction evidence="5">
        <text>octanoyl-[ACP] + L-lysyl-[protein] = N(6)-octanoyl-L-lysyl-[protein] + holo-[ACP] + H(+)</text>
        <dbReference type="Rhea" id="RHEA:17665"/>
        <dbReference type="Rhea" id="RHEA-COMP:9636"/>
        <dbReference type="Rhea" id="RHEA-COMP:9685"/>
        <dbReference type="Rhea" id="RHEA-COMP:9752"/>
        <dbReference type="Rhea" id="RHEA-COMP:9928"/>
        <dbReference type="ChEBI" id="CHEBI:15378"/>
        <dbReference type="ChEBI" id="CHEBI:29969"/>
        <dbReference type="ChEBI" id="CHEBI:64479"/>
        <dbReference type="ChEBI" id="CHEBI:78463"/>
        <dbReference type="ChEBI" id="CHEBI:78809"/>
        <dbReference type="EC" id="2.3.1.181"/>
    </reaction>
</comment>
<comment type="similarity">
    <text evidence="2 5">Belongs to the LipB family.</text>
</comment>
<dbReference type="PIRSF" id="PIRSF016262">
    <property type="entry name" value="LPLase"/>
    <property type="match status" value="1"/>
</dbReference>
<proteinExistence type="inferred from homology"/>
<feature type="active site" description="Acyl-thioester intermediate" evidence="6">
    <location>
        <position position="265"/>
    </location>
</feature>
<evidence type="ECO:0000256" key="6">
    <source>
        <dbReference type="PIRSR" id="PIRSR016262-1"/>
    </source>
</evidence>
<dbReference type="PANTHER" id="PTHR10993:SF7">
    <property type="entry name" value="LIPOYLTRANSFERASE 2, MITOCHONDRIAL-RELATED"/>
    <property type="match status" value="1"/>
</dbReference>
<feature type="site" description="Lowers pKa of active site Cys" evidence="8">
    <location>
        <position position="231"/>
    </location>
</feature>
<dbReference type="EMBL" id="CP058609">
    <property type="protein sequence ID" value="QLG73941.1"/>
    <property type="molecule type" value="Genomic_DNA"/>
</dbReference>
<dbReference type="Proteomes" id="UP000509704">
    <property type="component" value="Chromosome 6"/>
</dbReference>
<accession>A0A7H9B5G5</accession>
<keyword evidence="11" id="KW-1185">Reference proteome</keyword>
<dbReference type="OrthoDB" id="19908at2759"/>
<dbReference type="PROSITE" id="PS01313">
    <property type="entry name" value="LIPB"/>
    <property type="match status" value="1"/>
</dbReference>
<dbReference type="GeneID" id="59237699"/>
<dbReference type="InterPro" id="IPR004143">
    <property type="entry name" value="BPL_LPL_catalytic"/>
</dbReference>
<dbReference type="RefSeq" id="XP_037145666.1">
    <property type="nucleotide sequence ID" value="XM_037289771.1"/>
</dbReference>
<evidence type="ECO:0000256" key="1">
    <source>
        <dbReference type="ARBA" id="ARBA00004821"/>
    </source>
</evidence>
<feature type="binding site" evidence="7">
    <location>
        <begin position="247"/>
        <end position="249"/>
    </location>
    <ligand>
        <name>substrate</name>
    </ligand>
</feature>
<dbReference type="InterPro" id="IPR045864">
    <property type="entry name" value="aa-tRNA-synth_II/BPL/LPL"/>
</dbReference>
<name>A0A7H9B5G5_ZYGMR</name>
<feature type="binding site" evidence="7">
    <location>
        <begin position="157"/>
        <end position="164"/>
    </location>
    <ligand>
        <name>substrate</name>
    </ligand>
</feature>
<evidence type="ECO:0000256" key="7">
    <source>
        <dbReference type="PIRSR" id="PIRSR016262-2"/>
    </source>
</evidence>
<comment type="pathway">
    <text evidence="1 5">Protein modification; protein lipoylation via endogenous pathway; protein N(6)-(lipoyl)lysine from octanoyl-[acyl-carrier-protein]: step 1/2.</text>
</comment>
<evidence type="ECO:0000256" key="8">
    <source>
        <dbReference type="PIRSR" id="PIRSR016262-3"/>
    </source>
</evidence>
<dbReference type="InterPro" id="IPR000544">
    <property type="entry name" value="Octanoyltransferase"/>
</dbReference>
<dbReference type="PANTHER" id="PTHR10993">
    <property type="entry name" value="OCTANOYLTRANSFERASE"/>
    <property type="match status" value="1"/>
</dbReference>